<accession>A0A553N8S9</accession>
<dbReference type="CDD" id="cd06366">
    <property type="entry name" value="PBP1_GABAb_receptor"/>
    <property type="match status" value="1"/>
</dbReference>
<keyword evidence="10" id="KW-0807">Transducer</keyword>
<evidence type="ECO:0000256" key="9">
    <source>
        <dbReference type="ARBA" id="ARBA00023180"/>
    </source>
</evidence>
<keyword evidence="17" id="KW-1185">Reference proteome</keyword>
<dbReference type="SUPFAM" id="SSF53822">
    <property type="entry name" value="Periplasmic binding protein-like I"/>
    <property type="match status" value="1"/>
</dbReference>
<evidence type="ECO:0000256" key="13">
    <source>
        <dbReference type="SAM" id="Phobius"/>
    </source>
</evidence>
<evidence type="ECO:0000256" key="7">
    <source>
        <dbReference type="ARBA" id="ARBA00023136"/>
    </source>
</evidence>
<dbReference type="Proteomes" id="UP000318571">
    <property type="component" value="Chromosome 8"/>
</dbReference>
<keyword evidence="5 13" id="KW-1133">Transmembrane helix</keyword>
<comment type="subcellular location">
    <subcellularLocation>
        <location evidence="1">Cell membrane</location>
        <topology evidence="1">Multi-pass membrane protein</topology>
    </subcellularLocation>
</comment>
<evidence type="ECO:0000256" key="12">
    <source>
        <dbReference type="SAM" id="MobiDB-lite"/>
    </source>
</evidence>
<reference evidence="16 17" key="1">
    <citation type="journal article" date="2018" name="Nat. Ecol. Evol.">
        <title>Genomic signatures of mitonuclear coevolution across populations of Tigriopus californicus.</title>
        <authorList>
            <person name="Barreto F.S."/>
            <person name="Watson E.T."/>
            <person name="Lima T.G."/>
            <person name="Willett C.S."/>
            <person name="Edmands S."/>
            <person name="Li W."/>
            <person name="Burton R.S."/>
        </authorList>
    </citation>
    <scope>NUCLEOTIDE SEQUENCE [LARGE SCALE GENOMIC DNA]</scope>
    <source>
        <strain evidence="16 17">San Diego</strain>
    </source>
</reference>
<dbReference type="STRING" id="6832.A0A553N8S9"/>
<organism evidence="16 17">
    <name type="scientific">Tigriopus californicus</name>
    <name type="common">Marine copepod</name>
    <dbReference type="NCBI Taxonomy" id="6832"/>
    <lineage>
        <taxon>Eukaryota</taxon>
        <taxon>Metazoa</taxon>
        <taxon>Ecdysozoa</taxon>
        <taxon>Arthropoda</taxon>
        <taxon>Crustacea</taxon>
        <taxon>Multicrustacea</taxon>
        <taxon>Hexanauplia</taxon>
        <taxon>Copepoda</taxon>
        <taxon>Harpacticoida</taxon>
        <taxon>Harpacticidae</taxon>
        <taxon>Tigriopus</taxon>
    </lineage>
</organism>
<dbReference type="GO" id="GO:0007214">
    <property type="term" value="P:gamma-aminobutyric acid signaling pathway"/>
    <property type="evidence" value="ECO:0007669"/>
    <property type="project" value="TreeGrafter"/>
</dbReference>
<keyword evidence="4 14" id="KW-0732">Signal</keyword>
<dbReference type="FunFam" id="3.40.50.2300:FF:000063">
    <property type="entry name" value="Gamma-aminobutyric acid type B receptor subunit"/>
    <property type="match status" value="1"/>
</dbReference>
<evidence type="ECO:0000256" key="1">
    <source>
        <dbReference type="ARBA" id="ARBA00004651"/>
    </source>
</evidence>
<feature type="domain" description="Receptor ligand binding region" evidence="15">
    <location>
        <begin position="335"/>
        <end position="702"/>
    </location>
</feature>
<evidence type="ECO:0000313" key="17">
    <source>
        <dbReference type="Proteomes" id="UP000318571"/>
    </source>
</evidence>
<evidence type="ECO:0000256" key="3">
    <source>
        <dbReference type="ARBA" id="ARBA00022692"/>
    </source>
</evidence>
<feature type="transmembrane region" description="Helical" evidence="13">
    <location>
        <begin position="767"/>
        <end position="790"/>
    </location>
</feature>
<evidence type="ECO:0000256" key="10">
    <source>
        <dbReference type="ARBA" id="ARBA00023224"/>
    </source>
</evidence>
<dbReference type="AlphaFoldDB" id="A0A553N8S9"/>
<keyword evidence="6" id="KW-0297">G-protein coupled receptor</keyword>
<dbReference type="Gene3D" id="3.40.50.2300">
    <property type="match status" value="2"/>
</dbReference>
<keyword evidence="2" id="KW-1003">Cell membrane</keyword>
<gene>
    <name evidence="16" type="ORF">TCAL_10559</name>
</gene>
<keyword evidence="8" id="KW-0675">Receptor</keyword>
<evidence type="ECO:0000259" key="15">
    <source>
        <dbReference type="Pfam" id="PF01094"/>
    </source>
</evidence>
<dbReference type="InterPro" id="IPR001828">
    <property type="entry name" value="ANF_lig-bd_rcpt"/>
</dbReference>
<dbReference type="Pfam" id="PF01094">
    <property type="entry name" value="ANF_receptor"/>
    <property type="match status" value="1"/>
</dbReference>
<evidence type="ECO:0000256" key="5">
    <source>
        <dbReference type="ARBA" id="ARBA00022989"/>
    </source>
</evidence>
<evidence type="ECO:0000256" key="14">
    <source>
        <dbReference type="SAM" id="SignalP"/>
    </source>
</evidence>
<evidence type="ECO:0000256" key="6">
    <source>
        <dbReference type="ARBA" id="ARBA00023040"/>
    </source>
</evidence>
<dbReference type="InterPro" id="IPR002455">
    <property type="entry name" value="GPCR3_GABA-B"/>
</dbReference>
<proteinExistence type="predicted"/>
<dbReference type="Gene3D" id="3.30.200.20">
    <property type="entry name" value="Phosphorylase Kinase, domain 1"/>
    <property type="match status" value="1"/>
</dbReference>
<keyword evidence="7 13" id="KW-0472">Membrane</keyword>
<keyword evidence="9" id="KW-0325">Glycoprotein</keyword>
<evidence type="ECO:0000256" key="11">
    <source>
        <dbReference type="ARBA" id="ARBA00073785"/>
    </source>
</evidence>
<sequence>MGSGPRLSFLSQTFALIGLGLVLETHSAQRCIDQQPSEPKYFYYGDQAVEIKILTSDRTTHLLISTILQIFTQEVLGYNNTTLIHLDDQTQGLGFWNPECQLFRLLRILTWYRLTPLFVSTLVLVHSSLYSTINVINQIEYLGLQINVAFVGDKLLETIQYLELSPEIRNGSRSYLVFHYTPSLVTSRFNFTSIKFEPCDHGWESQIFTPNLTLTSPNCLYNLNRLAKVVWQPLRDGAQALYLTLSKMEFSLKDYQDILEIFNEKAKTFLDPKDPQLLRQVACEWLNEETMLRNGIRSKQYQQWSDIGTSKPKLIIGGIFPIRGTKFRAPELLPVALKAQKDVNSNSTILANYDLQLIIYDGQCTADVVMKRFIDIITHHEFKSKIVGILGPACSDTIQPIAGVSKHFRSVVITYSAEGSIKDAGESQYPYFFRTIAENKQYKYVYLEIFKKFRWSKVASLTLDGHKYSEYISHLQDVLQTHGINFIMNRKFPKESPDMSMYLKDLKERGARIIIGEFFERAARVIMCEAFKQGMTQRQGYVWFLPGWYHNDWFDVDVLREEGYDDEFMPNCTTAQMIEAISGHLTLIHATYANDEELMQNGTTVGQWKNTMNQELRRSRVTANQMNKYSGYVYDAVWLYALALDRLIKQNKSYIQDIHSDRSINEFVDIIGDTDFVGVTGRINFPNGHSRLSNIKIIQWYGNISYEVGIYEPDYASISGNGGKLLVWNDSLIQWQTSDGSLPNDHSKDCSILSNFATALNVECEEAIILAFIMGFGVLLAILVLTFFFFKRRYERKMRHTEERMRALGLLTPTSLLTLDEWEIPRDRVVINRKLGEGAFGTVFGGEAFFDEKGWGLVVEKVQDLKHILEDFSYLKWFPIKPKAKSPQQVPASFIIHMNDYYAETLLRSCWQKTPTKRPTAAEIAELLSNNPRLISPCIDVPLASVQVERTDSLELIPSMVRKPSGTTSSRTTTGGLTTSKKSSSNMRENNSMKELSMDGPYSPMNGIVNGSPQQNPFRFELREPFLSGENSKDGDTDSGLMLLGTRSPQLLATCSSSSFVPPGYIMLDHRGGDHAHYVTSSISSST</sequence>
<protein>
    <recommendedName>
        <fullName evidence="11">Gamma-aminobutyric acid type B receptor subunit 2</fullName>
    </recommendedName>
</protein>
<evidence type="ECO:0000256" key="2">
    <source>
        <dbReference type="ARBA" id="ARBA00022475"/>
    </source>
</evidence>
<feature type="region of interest" description="Disordered" evidence="12">
    <location>
        <begin position="961"/>
        <end position="996"/>
    </location>
</feature>
<feature type="chain" id="PRO_5021895732" description="Gamma-aminobutyric acid type B receptor subunit 2" evidence="14">
    <location>
        <begin position="29"/>
        <end position="1087"/>
    </location>
</feature>
<dbReference type="GO" id="GO:0038039">
    <property type="term" value="C:G protein-coupled receptor heterodimeric complex"/>
    <property type="evidence" value="ECO:0007669"/>
    <property type="project" value="TreeGrafter"/>
</dbReference>
<feature type="compositionally biased region" description="Low complexity" evidence="12">
    <location>
        <begin position="963"/>
        <end position="985"/>
    </location>
</feature>
<keyword evidence="3 13" id="KW-0812">Transmembrane</keyword>
<dbReference type="OMA" id="VSCEVAI"/>
<dbReference type="PANTHER" id="PTHR10519">
    <property type="entry name" value="GABA-B RECEPTOR"/>
    <property type="match status" value="1"/>
</dbReference>
<dbReference type="InterPro" id="IPR028082">
    <property type="entry name" value="Peripla_BP_I"/>
</dbReference>
<comment type="caution">
    <text evidence="16">The sequence shown here is derived from an EMBL/GenBank/DDBJ whole genome shotgun (WGS) entry which is preliminary data.</text>
</comment>
<evidence type="ECO:0000256" key="4">
    <source>
        <dbReference type="ARBA" id="ARBA00022729"/>
    </source>
</evidence>
<dbReference type="PANTHER" id="PTHR10519:SF20">
    <property type="entry name" value="G-PROTEIN COUPLED RECEPTOR 156-RELATED"/>
    <property type="match status" value="1"/>
</dbReference>
<feature type="signal peptide" evidence="14">
    <location>
        <begin position="1"/>
        <end position="28"/>
    </location>
</feature>
<name>A0A553N8S9_TIGCA</name>
<evidence type="ECO:0000256" key="8">
    <source>
        <dbReference type="ARBA" id="ARBA00023170"/>
    </source>
</evidence>
<dbReference type="EMBL" id="VCGU01000459">
    <property type="protein sequence ID" value="TRY61846.1"/>
    <property type="molecule type" value="Genomic_DNA"/>
</dbReference>
<evidence type="ECO:0000313" key="16">
    <source>
        <dbReference type="EMBL" id="TRY61846.1"/>
    </source>
</evidence>
<dbReference type="GO" id="GO:0004965">
    <property type="term" value="F:G protein-coupled GABA receptor activity"/>
    <property type="evidence" value="ECO:0007669"/>
    <property type="project" value="InterPro"/>
</dbReference>